<sequence length="148" mass="16599">MTGKNKNIPGDPDSGNRHEVSHIDYAEVVAPGASTVVNNHTVIIRFTFTIRISGESLERMFRLLKEKFGTMWIKERKTHFDGESSYEVMVYALEGNPSVMALALRYIREEMGDDAVTSVSYTSKKCHFERGGLTLSQAINIATHESDL</sequence>
<dbReference type="EMBL" id="DXEL01000073">
    <property type="protein sequence ID" value="HIX75500.1"/>
    <property type="molecule type" value="Genomic_DNA"/>
</dbReference>
<reference evidence="1" key="2">
    <citation type="submission" date="2021-04" db="EMBL/GenBank/DDBJ databases">
        <authorList>
            <person name="Gilroy R."/>
        </authorList>
    </citation>
    <scope>NUCLEOTIDE SEQUENCE</scope>
    <source>
        <strain evidence="1">ChiGjej6B6-14162</strain>
    </source>
</reference>
<organism evidence="1 2">
    <name type="scientific">Candidatus Parabacteroides intestinipullorum</name>
    <dbReference type="NCBI Taxonomy" id="2838723"/>
    <lineage>
        <taxon>Bacteria</taxon>
        <taxon>Pseudomonadati</taxon>
        <taxon>Bacteroidota</taxon>
        <taxon>Bacteroidia</taxon>
        <taxon>Bacteroidales</taxon>
        <taxon>Tannerellaceae</taxon>
        <taxon>Parabacteroides</taxon>
    </lineage>
</organism>
<name>A0A9D1XCJ4_9BACT</name>
<evidence type="ECO:0000313" key="1">
    <source>
        <dbReference type="EMBL" id="HIX75500.1"/>
    </source>
</evidence>
<protein>
    <submittedName>
        <fullName evidence="1">Uncharacterized protein</fullName>
    </submittedName>
</protein>
<evidence type="ECO:0000313" key="2">
    <source>
        <dbReference type="Proteomes" id="UP000886740"/>
    </source>
</evidence>
<proteinExistence type="predicted"/>
<accession>A0A9D1XCJ4</accession>
<gene>
    <name evidence="1" type="ORF">H9977_10780</name>
</gene>
<dbReference type="Proteomes" id="UP000886740">
    <property type="component" value="Unassembled WGS sequence"/>
</dbReference>
<comment type="caution">
    <text evidence="1">The sequence shown here is derived from an EMBL/GenBank/DDBJ whole genome shotgun (WGS) entry which is preliminary data.</text>
</comment>
<dbReference type="AlphaFoldDB" id="A0A9D1XCJ4"/>
<reference evidence="1" key="1">
    <citation type="journal article" date="2021" name="PeerJ">
        <title>Extensive microbial diversity within the chicken gut microbiome revealed by metagenomics and culture.</title>
        <authorList>
            <person name="Gilroy R."/>
            <person name="Ravi A."/>
            <person name="Getino M."/>
            <person name="Pursley I."/>
            <person name="Horton D.L."/>
            <person name="Alikhan N.F."/>
            <person name="Baker D."/>
            <person name="Gharbi K."/>
            <person name="Hall N."/>
            <person name="Watson M."/>
            <person name="Adriaenssens E.M."/>
            <person name="Foster-Nyarko E."/>
            <person name="Jarju S."/>
            <person name="Secka A."/>
            <person name="Antonio M."/>
            <person name="Oren A."/>
            <person name="Chaudhuri R.R."/>
            <person name="La Ragione R."/>
            <person name="Hildebrand F."/>
            <person name="Pallen M.J."/>
        </authorList>
    </citation>
    <scope>NUCLEOTIDE SEQUENCE</scope>
    <source>
        <strain evidence="1">ChiGjej6B6-14162</strain>
    </source>
</reference>